<dbReference type="AlphaFoldDB" id="A0A814N553"/>
<organism evidence="5 6">
    <name type="scientific">Adineta steineri</name>
    <dbReference type="NCBI Taxonomy" id="433720"/>
    <lineage>
        <taxon>Eukaryota</taxon>
        <taxon>Metazoa</taxon>
        <taxon>Spiralia</taxon>
        <taxon>Gnathifera</taxon>
        <taxon>Rotifera</taxon>
        <taxon>Eurotatoria</taxon>
        <taxon>Bdelloidea</taxon>
        <taxon>Adinetida</taxon>
        <taxon>Adinetidae</taxon>
        <taxon>Adineta</taxon>
    </lineage>
</organism>
<name>A0A814N553_9BILA</name>
<comment type="caution">
    <text evidence="5">The sequence shown here is derived from an EMBL/GenBank/DDBJ whole genome shotgun (WGS) entry which is preliminary data.</text>
</comment>
<sequence length="271" mass="28829">MSLWIQRTSTGEGTLVHYSTETDGQGWCTVPIGFSSAGNIIATAWKPDKQITGPVLSINTWTHIATTYSPTNGLRLYVNGASVGGTSAQSNDAPSEVVILTLGNSLSGGGCSSQSIATGTFSGYLDEFRVYSRELSDTEIYALTKDKTCFDGIMGGNETDIDCGGLCLTCAVGQKCTLTKDCNNVLCTNDICASYLIDQVSLTMAAKSAHDILNDATLASWHSFDCEITHDSGPNKLQGKAVDVTPALGKVNQGLQFSLSSSYYQVRRRLS</sequence>
<dbReference type="Proteomes" id="UP000663845">
    <property type="component" value="Unassembled WGS sequence"/>
</dbReference>
<evidence type="ECO:0008006" key="7">
    <source>
        <dbReference type="Google" id="ProtNLM"/>
    </source>
</evidence>
<dbReference type="InterPro" id="IPR051360">
    <property type="entry name" value="Neuronal_Pentraxin_Related"/>
</dbReference>
<gene>
    <name evidence="5" type="ORF">JYZ213_LOCUS20639</name>
</gene>
<evidence type="ECO:0000313" key="5">
    <source>
        <dbReference type="EMBL" id="CAF1087323.1"/>
    </source>
</evidence>
<keyword evidence="3" id="KW-0106">Calcium</keyword>
<evidence type="ECO:0000256" key="4">
    <source>
        <dbReference type="ARBA" id="ARBA00023157"/>
    </source>
</evidence>
<protein>
    <recommendedName>
        <fullName evidence="7">LamG-like jellyroll fold domain-containing protein</fullName>
    </recommendedName>
</protein>
<evidence type="ECO:0000256" key="1">
    <source>
        <dbReference type="ARBA" id="ARBA00001913"/>
    </source>
</evidence>
<dbReference type="Gene3D" id="2.60.120.200">
    <property type="match status" value="1"/>
</dbReference>
<evidence type="ECO:0000256" key="2">
    <source>
        <dbReference type="ARBA" id="ARBA00022723"/>
    </source>
</evidence>
<dbReference type="InterPro" id="IPR013320">
    <property type="entry name" value="ConA-like_dom_sf"/>
</dbReference>
<keyword evidence="2" id="KW-0479">Metal-binding</keyword>
<comment type="cofactor">
    <cofactor evidence="1">
        <name>Ca(2+)</name>
        <dbReference type="ChEBI" id="CHEBI:29108"/>
    </cofactor>
</comment>
<dbReference type="GO" id="GO:0046872">
    <property type="term" value="F:metal ion binding"/>
    <property type="evidence" value="ECO:0007669"/>
    <property type="project" value="UniProtKB-KW"/>
</dbReference>
<dbReference type="Pfam" id="PF13385">
    <property type="entry name" value="Laminin_G_3"/>
    <property type="match status" value="1"/>
</dbReference>
<accession>A0A814N553</accession>
<evidence type="ECO:0000256" key="3">
    <source>
        <dbReference type="ARBA" id="ARBA00022837"/>
    </source>
</evidence>
<dbReference type="PANTHER" id="PTHR19277:SF125">
    <property type="entry name" value="B6"/>
    <property type="match status" value="1"/>
</dbReference>
<reference evidence="5" key="1">
    <citation type="submission" date="2021-02" db="EMBL/GenBank/DDBJ databases">
        <authorList>
            <person name="Nowell W R."/>
        </authorList>
    </citation>
    <scope>NUCLEOTIDE SEQUENCE</scope>
</reference>
<dbReference type="SUPFAM" id="SSF49899">
    <property type="entry name" value="Concanavalin A-like lectins/glucanases"/>
    <property type="match status" value="1"/>
</dbReference>
<dbReference type="EMBL" id="CAJNOG010000219">
    <property type="protein sequence ID" value="CAF1087323.1"/>
    <property type="molecule type" value="Genomic_DNA"/>
</dbReference>
<keyword evidence="4" id="KW-1015">Disulfide bond</keyword>
<evidence type="ECO:0000313" key="6">
    <source>
        <dbReference type="Proteomes" id="UP000663845"/>
    </source>
</evidence>
<dbReference type="PANTHER" id="PTHR19277">
    <property type="entry name" value="PENTRAXIN"/>
    <property type="match status" value="1"/>
</dbReference>
<proteinExistence type="predicted"/>